<dbReference type="EMBL" id="MT153526">
    <property type="protein sequence ID" value="QMP82326.1"/>
    <property type="molecule type" value="Viral_cRNA"/>
</dbReference>
<feature type="region of interest" description="Disordered" evidence="1">
    <location>
        <begin position="1"/>
        <end position="25"/>
    </location>
</feature>
<keyword evidence="2" id="KW-0946">Virion</keyword>
<keyword evidence="2" id="KW-0543">Viral nucleoprotein</keyword>
<name>A0A7D7J467_9ORTO</name>
<proteinExistence type="predicted"/>
<feature type="compositionally biased region" description="Basic and acidic residues" evidence="1">
    <location>
        <begin position="1"/>
        <end position="11"/>
    </location>
</feature>
<organism evidence="2">
    <name type="scientific">Phasmatodean orthomyxo-related virus OKIAV172</name>
    <dbReference type="NCBI Taxonomy" id="2746281"/>
    <lineage>
        <taxon>Viruses</taxon>
        <taxon>Riboviria</taxon>
        <taxon>Orthornavirae</taxon>
        <taxon>Negarnaviricota</taxon>
        <taxon>Polyploviricotina</taxon>
        <taxon>Insthoviricetes</taxon>
        <taxon>Articulavirales</taxon>
        <taxon>Orthomyxoviridae</taxon>
    </lineage>
</organism>
<protein>
    <submittedName>
        <fullName evidence="2">Nucleocapsid protein</fullName>
    </submittedName>
</protein>
<evidence type="ECO:0000256" key="1">
    <source>
        <dbReference type="SAM" id="MobiDB-lite"/>
    </source>
</evidence>
<dbReference type="GO" id="GO:0019013">
    <property type="term" value="C:viral nucleocapsid"/>
    <property type="evidence" value="ECO:0007669"/>
    <property type="project" value="UniProtKB-KW"/>
</dbReference>
<evidence type="ECO:0000313" key="2">
    <source>
        <dbReference type="EMBL" id="QMP82326.1"/>
    </source>
</evidence>
<reference evidence="2" key="2">
    <citation type="submission" date="2020-03" db="EMBL/GenBank/DDBJ databases">
        <authorList>
            <person name="Kafer S."/>
            <person name="Paraskevopoulou S."/>
            <person name="Zirkel F."/>
            <person name="Wieseke N."/>
            <person name="Donath A."/>
            <person name="Petersen M."/>
            <person name="Jones T.C."/>
            <person name="Liu S."/>
            <person name="Zhou X."/>
            <person name="Middendorf M."/>
            <person name="Junglen S."/>
            <person name="Misof B."/>
            <person name="Drosten C."/>
        </authorList>
    </citation>
    <scope>NUCLEOTIDE SEQUENCE</scope>
    <source>
        <strain evidence="2">OKIAV172</strain>
    </source>
</reference>
<reference evidence="2" key="1">
    <citation type="journal article" date="2019" name="PLoS Pathog.">
        <title>Re-assessing the diversity of negative strand RNA viruses in insects.</title>
        <authorList>
            <person name="Kafer S."/>
            <person name="Paraskevopoulou S."/>
            <person name="Zirkel F."/>
            <person name="Wieseke N."/>
            <person name="Donath A."/>
            <person name="Petersen M."/>
            <person name="Jones T.C."/>
            <person name="Liu S."/>
            <person name="Zhou X."/>
            <person name="Middendorf M."/>
            <person name="Junglen S."/>
            <person name="Misof B."/>
            <person name="Drosten C."/>
        </authorList>
    </citation>
    <scope>NUCLEOTIDE SEQUENCE</scope>
    <source>
        <strain evidence="2">OKIAV172</strain>
    </source>
</reference>
<accession>A0A7D7J467</accession>
<sequence length="542" mass="61202">MEEQPDVRMEQQPDQIPAPSVGEEPRRIVVDVNNPNVEIQDAKRPQVPQERAKKIKVIKFIIKSHFKILEHFELVEKSKDLNLGDQIHNILFTTYNVLRQHHNQTGGNLHARISSTDFKVQMQGVEYTKGREDIYHIVGTVAHEEGIPFGKYENNNAANWYGIAGPLLNFLGGFALRRKELRLGHHTMPIEKRGNIERVVNLAQYGLYGAHHILCEGVTFPPEKRSSMAQSVGPMTSLLCYLKSDRRFAEKWAAACKRSMAHFPDIDTVLSVIREKDPTEIRPLITLLADVALIVTTRQANRMFPPPAAFSYILLKESHRVGGSVYNTSNLIENFNFTGAGAFAFYKVFQSIEWEISLNQSTDTIAKQIVYHAMFGTFKEDLSILEKITNLANWSTREQMGRAFQKATTEGTRIRFRPVQQVYYAKMAQANQTGLLTSSYSQLTSQPCFSGKTKRKFSDAFFDHLSNGTPKVAGGKSLQALVSSYSALKEDLRTMLEKEGRTIKMGTKGWKKIADLTPTLEGEDDDTLEFVGTGKFFLGRSD</sequence>